<organism evidence="2 3">
    <name type="scientific">Vibrio astriarenae</name>
    <dbReference type="NCBI Taxonomy" id="1481923"/>
    <lineage>
        <taxon>Bacteria</taxon>
        <taxon>Pseudomonadati</taxon>
        <taxon>Pseudomonadota</taxon>
        <taxon>Gammaproteobacteria</taxon>
        <taxon>Vibrionales</taxon>
        <taxon>Vibrionaceae</taxon>
        <taxon>Vibrio</taxon>
    </lineage>
</organism>
<feature type="signal peptide" evidence="1">
    <location>
        <begin position="1"/>
        <end position="18"/>
    </location>
</feature>
<reference evidence="2 3" key="1">
    <citation type="submission" date="2020-01" db="EMBL/GenBank/DDBJ databases">
        <title>Whole genome and functional gene identification of agarase of Vibrio HN897.</title>
        <authorList>
            <person name="Liu Y."/>
            <person name="Zhao Z."/>
        </authorList>
    </citation>
    <scope>NUCLEOTIDE SEQUENCE [LARGE SCALE GENOMIC DNA]</scope>
    <source>
        <strain evidence="2 3">HN897</strain>
    </source>
</reference>
<keyword evidence="3" id="KW-1185">Reference proteome</keyword>
<evidence type="ECO:0000256" key="1">
    <source>
        <dbReference type="SAM" id="SignalP"/>
    </source>
</evidence>
<dbReference type="KEGG" id="vas:GT360_09310"/>
<proteinExistence type="predicted"/>
<name>A0A7Z2T3N8_9VIBR</name>
<dbReference type="PROSITE" id="PS51257">
    <property type="entry name" value="PROKAR_LIPOPROTEIN"/>
    <property type="match status" value="1"/>
</dbReference>
<dbReference type="RefSeq" id="WP_164648597.1">
    <property type="nucleotide sequence ID" value="NZ_CP047475.1"/>
</dbReference>
<evidence type="ECO:0000313" key="2">
    <source>
        <dbReference type="EMBL" id="QIA63702.1"/>
    </source>
</evidence>
<keyword evidence="1" id="KW-0732">Signal</keyword>
<evidence type="ECO:0008006" key="4">
    <source>
        <dbReference type="Google" id="ProtNLM"/>
    </source>
</evidence>
<dbReference type="AlphaFoldDB" id="A0A7Z2T3N8"/>
<protein>
    <recommendedName>
        <fullName evidence="4">HmuY protein</fullName>
    </recommendedName>
</protein>
<dbReference type="Proteomes" id="UP000464262">
    <property type="component" value="Chromosome 1"/>
</dbReference>
<accession>A0A7Z2T3N8</accession>
<sequence length="362" mass="38948">MSNYKLWLPIALSGIALAGCNSSGGSSNEGGGETPSNAKEIHIDSSSGAQTKVDLDSGTSVQDDNWHVSYQKYVGFALNGGGSGSGNVAGCVAAEFEALFDDEGNAVADEFMKLTGSNTLESFESVTMDSCDSFESDSLETRIEFDDWVHYDFLTHQVSAKEGNAFLIKHSDGSTMSRFSVTSLNNDKDTTINVEQWNNGWETARDIDFNFADQRVYIDLDTDNPNATETDEWDISFIVDGRNYLIQINGGASGDAIGAVADVEADIVSGAAFDPTDEEVVSPYHWGADATTGIMDGPGNYGALHYGVDGGHDMWPTFTTYLLQQEIAGGVYQYYKVQVISNTGPEGGLASGNLVYRYEVLN</sequence>
<dbReference type="EMBL" id="CP047475">
    <property type="protein sequence ID" value="QIA63702.1"/>
    <property type="molecule type" value="Genomic_DNA"/>
</dbReference>
<evidence type="ECO:0000313" key="3">
    <source>
        <dbReference type="Proteomes" id="UP000464262"/>
    </source>
</evidence>
<gene>
    <name evidence="2" type="ORF">GT360_09310</name>
</gene>
<feature type="chain" id="PRO_5031202495" description="HmuY protein" evidence="1">
    <location>
        <begin position="19"/>
        <end position="362"/>
    </location>
</feature>